<keyword evidence="4" id="KW-0032">Aminotransferase</keyword>
<dbReference type="PANTHER" id="PTHR43713:SF3">
    <property type="entry name" value="GLUTAMATE-1-SEMIALDEHYDE 2,1-AMINOMUTASE 1, CHLOROPLASTIC-RELATED"/>
    <property type="match status" value="1"/>
</dbReference>
<organism evidence="4 5">
    <name type="scientific">Burkholderia thailandensis (strain ATCC 700388 / DSM 13276 / CCUG 48851 / CIP 106301 / E264)</name>
    <dbReference type="NCBI Taxonomy" id="271848"/>
    <lineage>
        <taxon>Bacteria</taxon>
        <taxon>Pseudomonadati</taxon>
        <taxon>Pseudomonadota</taxon>
        <taxon>Betaproteobacteria</taxon>
        <taxon>Burkholderiales</taxon>
        <taxon>Burkholderiaceae</taxon>
        <taxon>Burkholderia</taxon>
        <taxon>pseudomallei group</taxon>
    </lineage>
</organism>
<evidence type="ECO:0000313" key="4">
    <source>
        <dbReference type="EMBL" id="ABC35928.1"/>
    </source>
</evidence>
<evidence type="ECO:0000313" key="5">
    <source>
        <dbReference type="Proteomes" id="UP000001930"/>
    </source>
</evidence>
<keyword evidence="2" id="KW-0663">Pyridoxal phosphate</keyword>
<dbReference type="InterPro" id="IPR015422">
    <property type="entry name" value="PyrdxlP-dep_Trfase_small"/>
</dbReference>
<dbReference type="AlphaFoldDB" id="Q2T312"/>
<feature type="compositionally biased region" description="Low complexity" evidence="3">
    <location>
        <begin position="1"/>
        <end position="10"/>
    </location>
</feature>
<dbReference type="Proteomes" id="UP000001930">
    <property type="component" value="Chromosome II"/>
</dbReference>
<keyword evidence="4" id="KW-0808">Transferase</keyword>
<dbReference type="InterPro" id="IPR005814">
    <property type="entry name" value="Aminotrans_3"/>
</dbReference>
<sequence length="557" mass="60999">MARRAAAPPRCGRDARGGDRAKVGKPDDRRRRERTPSRVDTHAPMQRQRTPAMRYGLTATPNRRVQCVRCRPLGPTPLRIDQLARICEAFADVPRFRLIPHKEPDLEIRHGVNLARARALAARERDAFERAMPKSRALSAEAAQHLLFGVPLHWMRDWSTPFSLYVDHARGAHFTDVDGHRYADFCLGDTGAMFGHAPEPVARALADQAARGYTTMLPSADAAWVGAELARRFRLPYWQFALSASDANRFVLRWARAATGRKHIVVFNGCYHGTVDDVFVDLVDGRLVQRDSLLGQAHDLLAYTRVVEFNDLGTLEAALKDGDVACVLAEPALTNIGMVLPDPGFWREARALIRRYGTLLAIDETHTISSGPGGYAVANGLEPDLLVVGKPIGGGVPCAVYGFSAPFAERAQRAKASAPPGHSGIGTTLTANMLAMRAIRATLADVMTDAAYAHMFDLAARLAAGLEQAIARRGLPWCVTRIGARTEFQFAPTPPRNGTIAGMQLDGELEHIVHLYLLNRGVLITPFHNMMLVCPETTAEDVDRLTAAFEACIGEMA</sequence>
<dbReference type="Gene3D" id="3.90.1150.10">
    <property type="entry name" value="Aspartate Aminotransferase, domain 1"/>
    <property type="match status" value="1"/>
</dbReference>
<dbReference type="PANTHER" id="PTHR43713">
    <property type="entry name" value="GLUTAMATE-1-SEMIALDEHYDE 2,1-AMINOMUTASE"/>
    <property type="match status" value="1"/>
</dbReference>
<evidence type="ECO:0000256" key="2">
    <source>
        <dbReference type="ARBA" id="ARBA00022898"/>
    </source>
</evidence>
<dbReference type="InterPro" id="IPR015421">
    <property type="entry name" value="PyrdxlP-dep_Trfase_major"/>
</dbReference>
<gene>
    <name evidence="4" type="ordered locus">BTH_II2249</name>
</gene>
<dbReference type="Pfam" id="PF00202">
    <property type="entry name" value="Aminotran_3"/>
    <property type="match status" value="1"/>
</dbReference>
<feature type="compositionally biased region" description="Basic and acidic residues" evidence="3">
    <location>
        <begin position="11"/>
        <end position="41"/>
    </location>
</feature>
<dbReference type="GO" id="GO:0030170">
    <property type="term" value="F:pyridoxal phosphate binding"/>
    <property type="evidence" value="ECO:0007669"/>
    <property type="project" value="InterPro"/>
</dbReference>
<keyword evidence="5" id="KW-1185">Reference proteome</keyword>
<dbReference type="Gene3D" id="3.40.640.10">
    <property type="entry name" value="Type I PLP-dependent aspartate aminotransferase-like (Major domain)"/>
    <property type="match status" value="1"/>
</dbReference>
<feature type="region of interest" description="Disordered" evidence="3">
    <location>
        <begin position="1"/>
        <end position="49"/>
    </location>
</feature>
<comment type="cofactor">
    <cofactor evidence="1">
        <name>pyridoxal 5'-phosphate</name>
        <dbReference type="ChEBI" id="CHEBI:597326"/>
    </cofactor>
</comment>
<dbReference type="HOGENOM" id="CLU_016922_1_0_4"/>
<evidence type="ECO:0000256" key="1">
    <source>
        <dbReference type="ARBA" id="ARBA00001933"/>
    </source>
</evidence>
<dbReference type="KEGG" id="bte:BTH_II2249"/>
<name>Q2T312_BURTA</name>
<dbReference type="GO" id="GO:0008483">
    <property type="term" value="F:transaminase activity"/>
    <property type="evidence" value="ECO:0007669"/>
    <property type="project" value="UniProtKB-KW"/>
</dbReference>
<dbReference type="NCBIfam" id="NF005453">
    <property type="entry name" value="PRK07046.1"/>
    <property type="match status" value="1"/>
</dbReference>
<dbReference type="InterPro" id="IPR015424">
    <property type="entry name" value="PyrdxlP-dep_Trfase"/>
</dbReference>
<dbReference type="SUPFAM" id="SSF53383">
    <property type="entry name" value="PLP-dependent transferases"/>
    <property type="match status" value="1"/>
</dbReference>
<accession>Q2T312</accession>
<reference evidence="4 5" key="1">
    <citation type="journal article" date="2005" name="BMC Genomics">
        <title>Bacterial genome adaptation to niches: divergence of the potential virulence genes in three Burkholderia species of different survival strategies.</title>
        <authorList>
            <person name="Kim H.S."/>
            <person name="Schell M.A."/>
            <person name="Yu Y."/>
            <person name="Ulrich R.L."/>
            <person name="Sarria S.H."/>
            <person name="Nierman W.C."/>
            <person name="DeShazer D."/>
        </authorList>
    </citation>
    <scope>NUCLEOTIDE SEQUENCE [LARGE SCALE GENOMIC DNA]</scope>
    <source>
        <strain evidence="5">ATCC 700388 / DSM 13276 / CCUG 48851 / CIP 106301 / E264</strain>
    </source>
</reference>
<dbReference type="EMBL" id="CP000085">
    <property type="protein sequence ID" value="ABC35928.1"/>
    <property type="molecule type" value="Genomic_DNA"/>
</dbReference>
<evidence type="ECO:0000256" key="3">
    <source>
        <dbReference type="SAM" id="MobiDB-lite"/>
    </source>
</evidence>
<protein>
    <submittedName>
        <fullName evidence="4">Glutamate-1-semialdehyde aminotransferase</fullName>
    </submittedName>
</protein>
<proteinExistence type="predicted"/>